<dbReference type="RefSeq" id="WP_338751879.1">
    <property type="nucleotide sequence ID" value="NZ_CP147404.1"/>
</dbReference>
<keyword evidence="12" id="KW-1185">Reference proteome</keyword>
<dbReference type="Pfam" id="PF00015">
    <property type="entry name" value="MCPsignal"/>
    <property type="match status" value="1"/>
</dbReference>
<dbReference type="EMBL" id="CP147404">
    <property type="protein sequence ID" value="WXB92897.1"/>
    <property type="molecule type" value="Genomic_DNA"/>
</dbReference>
<feature type="domain" description="Methyl-accepting transducer" evidence="9">
    <location>
        <begin position="275"/>
        <end position="511"/>
    </location>
</feature>
<dbReference type="InterPro" id="IPR003660">
    <property type="entry name" value="HAMP_dom"/>
</dbReference>
<keyword evidence="8" id="KW-1133">Transmembrane helix</keyword>
<feature type="domain" description="HAMP" evidence="10">
    <location>
        <begin position="204"/>
        <end position="256"/>
    </location>
</feature>
<feature type="transmembrane region" description="Helical" evidence="8">
    <location>
        <begin position="183"/>
        <end position="202"/>
    </location>
</feature>
<proteinExistence type="inferred from homology"/>
<dbReference type="PROSITE" id="PS50885">
    <property type="entry name" value="HAMP"/>
    <property type="match status" value="1"/>
</dbReference>
<dbReference type="InterPro" id="IPR004089">
    <property type="entry name" value="MCPsignal_dom"/>
</dbReference>
<evidence type="ECO:0000313" key="11">
    <source>
        <dbReference type="EMBL" id="WXB92897.1"/>
    </source>
</evidence>
<feature type="transmembrane region" description="Helical" evidence="8">
    <location>
        <begin position="7"/>
        <end position="24"/>
    </location>
</feature>
<keyword evidence="2" id="KW-1003">Cell membrane</keyword>
<keyword evidence="4 6" id="KW-0807">Transducer</keyword>
<keyword evidence="7" id="KW-0175">Coiled coil</keyword>
<evidence type="ECO:0000259" key="9">
    <source>
        <dbReference type="PROSITE" id="PS50111"/>
    </source>
</evidence>
<dbReference type="PANTHER" id="PTHR32089:SF112">
    <property type="entry name" value="LYSOZYME-LIKE PROTEIN-RELATED"/>
    <property type="match status" value="1"/>
</dbReference>
<evidence type="ECO:0000256" key="7">
    <source>
        <dbReference type="SAM" id="Coils"/>
    </source>
</evidence>
<evidence type="ECO:0000256" key="3">
    <source>
        <dbReference type="ARBA" id="ARBA00023136"/>
    </source>
</evidence>
<dbReference type="Proteomes" id="UP001387364">
    <property type="component" value="Chromosome"/>
</dbReference>
<name>A0ABZ2N5L2_9BACI</name>
<evidence type="ECO:0000256" key="8">
    <source>
        <dbReference type="SAM" id="Phobius"/>
    </source>
</evidence>
<evidence type="ECO:0000259" key="10">
    <source>
        <dbReference type="PROSITE" id="PS50885"/>
    </source>
</evidence>
<dbReference type="PROSITE" id="PS50111">
    <property type="entry name" value="CHEMOTAXIS_TRANSDUC_2"/>
    <property type="match status" value="1"/>
</dbReference>
<dbReference type="Gene3D" id="6.10.340.10">
    <property type="match status" value="1"/>
</dbReference>
<dbReference type="Pfam" id="PF00672">
    <property type="entry name" value="HAMP"/>
    <property type="match status" value="1"/>
</dbReference>
<evidence type="ECO:0000256" key="5">
    <source>
        <dbReference type="ARBA" id="ARBA00029447"/>
    </source>
</evidence>
<dbReference type="CDD" id="cd06225">
    <property type="entry name" value="HAMP"/>
    <property type="match status" value="1"/>
</dbReference>
<dbReference type="CDD" id="cd11386">
    <property type="entry name" value="MCP_signal"/>
    <property type="match status" value="1"/>
</dbReference>
<keyword evidence="8" id="KW-0812">Transmembrane</keyword>
<organism evidence="11 12">
    <name type="scientific">Bacillus kandeliae</name>
    <dbReference type="NCBI Taxonomy" id="3129297"/>
    <lineage>
        <taxon>Bacteria</taxon>
        <taxon>Bacillati</taxon>
        <taxon>Bacillota</taxon>
        <taxon>Bacilli</taxon>
        <taxon>Bacillales</taxon>
        <taxon>Bacillaceae</taxon>
        <taxon>Bacillus</taxon>
    </lineage>
</organism>
<protein>
    <submittedName>
        <fullName evidence="11">HAMP domain-containing methyl-accepting chemotaxis protein</fullName>
    </submittedName>
</protein>
<comment type="subcellular location">
    <subcellularLocation>
        <location evidence="1">Cell membrane</location>
    </subcellularLocation>
</comment>
<feature type="coiled-coil region" evidence="7">
    <location>
        <begin position="244"/>
        <end position="299"/>
    </location>
</feature>
<dbReference type="Gene3D" id="1.10.287.950">
    <property type="entry name" value="Methyl-accepting chemotaxis protein"/>
    <property type="match status" value="1"/>
</dbReference>
<keyword evidence="3 8" id="KW-0472">Membrane</keyword>
<evidence type="ECO:0000313" key="12">
    <source>
        <dbReference type="Proteomes" id="UP001387364"/>
    </source>
</evidence>
<dbReference type="SUPFAM" id="SSF58104">
    <property type="entry name" value="Methyl-accepting chemotaxis protein (MCP) signaling domain"/>
    <property type="match status" value="1"/>
</dbReference>
<dbReference type="SMART" id="SM00304">
    <property type="entry name" value="HAMP"/>
    <property type="match status" value="1"/>
</dbReference>
<evidence type="ECO:0000256" key="6">
    <source>
        <dbReference type="PROSITE-ProRule" id="PRU00284"/>
    </source>
</evidence>
<comment type="similarity">
    <text evidence="5">Belongs to the methyl-accepting chemotaxis (MCP) protein family.</text>
</comment>
<evidence type="ECO:0000256" key="2">
    <source>
        <dbReference type="ARBA" id="ARBA00022475"/>
    </source>
</evidence>
<dbReference type="SMART" id="SM00283">
    <property type="entry name" value="MA"/>
    <property type="match status" value="1"/>
</dbReference>
<dbReference type="PANTHER" id="PTHR32089">
    <property type="entry name" value="METHYL-ACCEPTING CHEMOTAXIS PROTEIN MCPB"/>
    <property type="match status" value="1"/>
</dbReference>
<evidence type="ECO:0000256" key="1">
    <source>
        <dbReference type="ARBA" id="ARBA00004236"/>
    </source>
</evidence>
<gene>
    <name evidence="11" type="ORF">WDJ61_16980</name>
</gene>
<reference evidence="11 12" key="1">
    <citation type="submission" date="2024-02" db="EMBL/GenBank/DDBJ databases">
        <title>Seven novel Bacillus-like species.</title>
        <authorList>
            <person name="Liu G."/>
        </authorList>
    </citation>
    <scope>NUCLEOTIDE SEQUENCE [LARGE SCALE GENOMIC DNA]</scope>
    <source>
        <strain evidence="11 12">FJAT-52991</strain>
    </source>
</reference>
<sequence length="561" mass="62284">MSIKLRSFLSFGLIFLLLMFLWMYQQQNSSSQIEQIQTIKDRTLQTSLLSDELKLSVVQVQQYLSDISATRGQNGLDDGFEQAKKYSDVFYHDIQTLKELNPNDVERLNSIEQSFQIYYALGQKMANQYVKHGPQKGNQIMLEFDKAATDINDKVNVFQQENTEKITQSIEDIEQLIQKNTVFFNWMIAIVFVIGAIVAIFLSRSIIAPLHRLILSTEAIAKGDLNQSVSLQSKDEVGTLSQSFEQMRIQLSKLIQKIDTTSKEIVSSSEQLTTSAGKNEKATEEITSAMQEVAFVTERQATDSSNSSRFISEVSQGMTQAAQAIQTVTDLGQHAKSNAGQGNQVVQETLKQMNQIHQKVDSTFEVIQRLDQKSREIDQIISIITDIANQTNLLSLNAAIESARAGEHGKGFAVVAGEVKQLAEQSEQSANEIRKLIEEIQLESKNAIQSMKEGIAAVQGGMNLTAQTDDSFNEIAKLIEDISVQNHEVSAVVEQVNASTGGIVEMIQRMTHTSEESAANAQNVAIAAEEQHTSMKDISSSVEGLSNMANDLKKLVNQFKL</sequence>
<evidence type="ECO:0000256" key="4">
    <source>
        <dbReference type="ARBA" id="ARBA00023224"/>
    </source>
</evidence>
<accession>A0ABZ2N5L2</accession>